<keyword evidence="3" id="KW-1185">Reference proteome</keyword>
<feature type="region of interest" description="Disordered" evidence="1">
    <location>
        <begin position="1"/>
        <end position="96"/>
    </location>
</feature>
<evidence type="ECO:0000313" key="2">
    <source>
        <dbReference type="EMBL" id="GMH02445.1"/>
    </source>
</evidence>
<dbReference type="AlphaFoldDB" id="A0AAD3XF12"/>
<accession>A0AAD3XF12</accession>
<proteinExistence type="predicted"/>
<reference evidence="2" key="1">
    <citation type="submission" date="2023-05" db="EMBL/GenBank/DDBJ databases">
        <title>Nepenthes gracilis genome sequencing.</title>
        <authorList>
            <person name="Fukushima K."/>
        </authorList>
    </citation>
    <scope>NUCLEOTIDE SEQUENCE</scope>
    <source>
        <strain evidence="2">SING2019-196</strain>
    </source>
</reference>
<organism evidence="2 3">
    <name type="scientific">Nepenthes gracilis</name>
    <name type="common">Slender pitcher plant</name>
    <dbReference type="NCBI Taxonomy" id="150966"/>
    <lineage>
        <taxon>Eukaryota</taxon>
        <taxon>Viridiplantae</taxon>
        <taxon>Streptophyta</taxon>
        <taxon>Embryophyta</taxon>
        <taxon>Tracheophyta</taxon>
        <taxon>Spermatophyta</taxon>
        <taxon>Magnoliopsida</taxon>
        <taxon>eudicotyledons</taxon>
        <taxon>Gunneridae</taxon>
        <taxon>Pentapetalae</taxon>
        <taxon>Caryophyllales</taxon>
        <taxon>Nepenthaceae</taxon>
        <taxon>Nepenthes</taxon>
    </lineage>
</organism>
<feature type="compositionally biased region" description="Basic and acidic residues" evidence="1">
    <location>
        <begin position="37"/>
        <end position="58"/>
    </location>
</feature>
<sequence>MSSPPSYQDTNMTIQDHRKSSDGVNITTESSFQDKIAAPREENPDNWDRRRRRTEVNERPAGLPAAEVRQWTSAGRTAAEKWTGRATEKRGRRAAD</sequence>
<feature type="compositionally biased region" description="Polar residues" evidence="1">
    <location>
        <begin position="1"/>
        <end position="14"/>
    </location>
</feature>
<dbReference type="Proteomes" id="UP001279734">
    <property type="component" value="Unassembled WGS sequence"/>
</dbReference>
<comment type="caution">
    <text evidence="2">The sequence shown here is derived from an EMBL/GenBank/DDBJ whole genome shotgun (WGS) entry which is preliminary data.</text>
</comment>
<feature type="compositionally biased region" description="Basic and acidic residues" evidence="1">
    <location>
        <begin position="78"/>
        <end position="96"/>
    </location>
</feature>
<name>A0AAD3XF12_NEPGR</name>
<feature type="compositionally biased region" description="Polar residues" evidence="1">
    <location>
        <begin position="22"/>
        <end position="33"/>
    </location>
</feature>
<evidence type="ECO:0000256" key="1">
    <source>
        <dbReference type="SAM" id="MobiDB-lite"/>
    </source>
</evidence>
<evidence type="ECO:0000313" key="3">
    <source>
        <dbReference type="Proteomes" id="UP001279734"/>
    </source>
</evidence>
<dbReference type="EMBL" id="BSYO01000003">
    <property type="protein sequence ID" value="GMH02445.1"/>
    <property type="molecule type" value="Genomic_DNA"/>
</dbReference>
<protein>
    <submittedName>
        <fullName evidence="2">Uncharacterized protein</fullName>
    </submittedName>
</protein>
<gene>
    <name evidence="2" type="ORF">Nepgr_004284</name>
</gene>